<dbReference type="EMBL" id="JACIBV010000001">
    <property type="protein sequence ID" value="MBB3726978.1"/>
    <property type="molecule type" value="Genomic_DNA"/>
</dbReference>
<organism evidence="2 3">
    <name type="scientific">Nonomuraea dietziae</name>
    <dbReference type="NCBI Taxonomy" id="65515"/>
    <lineage>
        <taxon>Bacteria</taxon>
        <taxon>Bacillati</taxon>
        <taxon>Actinomycetota</taxon>
        <taxon>Actinomycetes</taxon>
        <taxon>Streptosporangiales</taxon>
        <taxon>Streptosporangiaceae</taxon>
        <taxon>Nonomuraea</taxon>
    </lineage>
</organism>
<evidence type="ECO:0000259" key="1">
    <source>
        <dbReference type="PROSITE" id="PS51819"/>
    </source>
</evidence>
<dbReference type="PANTHER" id="PTHR35908:SF1">
    <property type="entry name" value="CONSERVED PROTEIN"/>
    <property type="match status" value="1"/>
</dbReference>
<dbReference type="PROSITE" id="PS51819">
    <property type="entry name" value="VOC"/>
    <property type="match status" value="1"/>
</dbReference>
<dbReference type="InterPro" id="IPR029068">
    <property type="entry name" value="Glyas_Bleomycin-R_OHBP_Dase"/>
</dbReference>
<proteinExistence type="predicted"/>
<dbReference type="GeneID" id="95389306"/>
<reference evidence="2 3" key="1">
    <citation type="submission" date="2020-08" db="EMBL/GenBank/DDBJ databases">
        <title>Sequencing the genomes of 1000 actinobacteria strains.</title>
        <authorList>
            <person name="Klenk H.-P."/>
        </authorList>
    </citation>
    <scope>NUCLEOTIDE SEQUENCE [LARGE SCALE GENOMIC DNA]</scope>
    <source>
        <strain evidence="2 3">DSM 44320</strain>
    </source>
</reference>
<dbReference type="GO" id="GO:0016829">
    <property type="term" value="F:lyase activity"/>
    <property type="evidence" value="ECO:0007669"/>
    <property type="project" value="UniProtKB-KW"/>
</dbReference>
<comment type="caution">
    <text evidence="2">The sequence shown here is derived from an EMBL/GenBank/DDBJ whole genome shotgun (WGS) entry which is preliminary data.</text>
</comment>
<gene>
    <name evidence="2" type="ORF">FHR33_002838</name>
</gene>
<evidence type="ECO:0000313" key="3">
    <source>
        <dbReference type="Proteomes" id="UP000579945"/>
    </source>
</evidence>
<accession>A0A7W5Y776</accession>
<name>A0A7W5Y776_9ACTN</name>
<dbReference type="PANTHER" id="PTHR35908">
    <property type="entry name" value="HYPOTHETICAL FUSION PROTEIN"/>
    <property type="match status" value="1"/>
</dbReference>
<dbReference type="RefSeq" id="WP_183646929.1">
    <property type="nucleotide sequence ID" value="NZ_BAAAXX010000127.1"/>
</dbReference>
<dbReference type="Proteomes" id="UP000579945">
    <property type="component" value="Unassembled WGS sequence"/>
</dbReference>
<feature type="domain" description="VOC" evidence="1">
    <location>
        <begin position="6"/>
        <end position="123"/>
    </location>
</feature>
<keyword evidence="3" id="KW-1185">Reference proteome</keyword>
<dbReference type="CDD" id="cd06587">
    <property type="entry name" value="VOC"/>
    <property type="match status" value="1"/>
</dbReference>
<dbReference type="InterPro" id="IPR041581">
    <property type="entry name" value="Glyoxalase_6"/>
</dbReference>
<dbReference type="Pfam" id="PF18029">
    <property type="entry name" value="Glyoxalase_6"/>
    <property type="match status" value="1"/>
</dbReference>
<dbReference type="SUPFAM" id="SSF54593">
    <property type="entry name" value="Glyoxalase/Bleomycin resistance protein/Dihydroxybiphenyl dioxygenase"/>
    <property type="match status" value="1"/>
</dbReference>
<evidence type="ECO:0000313" key="2">
    <source>
        <dbReference type="EMBL" id="MBB3726978.1"/>
    </source>
</evidence>
<protein>
    <submittedName>
        <fullName evidence="2">Putative enzyme related to lactoylglutathione lyase</fullName>
    </submittedName>
</protein>
<dbReference type="InterPro" id="IPR037523">
    <property type="entry name" value="VOC_core"/>
</dbReference>
<dbReference type="AlphaFoldDB" id="A0A7W5Y776"/>
<keyword evidence="2" id="KW-0456">Lyase</keyword>
<sequence length="126" mass="14114">MSGIARMRSTVLDCADPQRLGRFYAELVGWEVTGDEDDWVVVSDGGRFPRLAFQKVDDYRPPAWPGAEMPQQFHLDVTVDDLEKAEAQVLAIGATKHEFQPSEEGDFRVFLDPEGHPFCLCIAEDG</sequence>
<dbReference type="Gene3D" id="3.10.180.10">
    <property type="entry name" value="2,3-Dihydroxybiphenyl 1,2-Dioxygenase, domain 1"/>
    <property type="match status" value="1"/>
</dbReference>